<dbReference type="SUPFAM" id="SSF53335">
    <property type="entry name" value="S-adenosyl-L-methionine-dependent methyltransferases"/>
    <property type="match status" value="1"/>
</dbReference>
<sequence length="200" mass="22501">MTATKPFSQACENNKSPILAILREVFTQPTTVWEIGSGTGQHACFFARQLPHLTWQPMDRLENLAGIQRWLDDTQLPNIRSPLALDVNDDAWPCQAIDALFTANTLHIMSAAEVETLFERLGVVLNVHAAVCVYGPFNYQGRFTSDSNARFDQSLKAQNPVSGIRDFEWVCQLADRIGLQLQADHAMPANNRLLVFKRIF</sequence>
<dbReference type="EMBL" id="LUUI01000014">
    <property type="protein sequence ID" value="OAI21297.1"/>
    <property type="molecule type" value="Genomic_DNA"/>
</dbReference>
<dbReference type="Gene3D" id="3.40.50.150">
    <property type="entry name" value="Vaccinia Virus protein VP39"/>
    <property type="match status" value="1"/>
</dbReference>
<dbReference type="Proteomes" id="UP000078476">
    <property type="component" value="Unassembled WGS sequence"/>
</dbReference>
<dbReference type="Pfam" id="PF06080">
    <property type="entry name" value="DUF938"/>
    <property type="match status" value="1"/>
</dbReference>
<dbReference type="InterPro" id="IPR029063">
    <property type="entry name" value="SAM-dependent_MTases_sf"/>
</dbReference>
<protein>
    <submittedName>
        <fullName evidence="1">Methylase</fullName>
    </submittedName>
</protein>
<keyword evidence="1" id="KW-0489">Methyltransferase</keyword>
<reference evidence="1 2" key="1">
    <citation type="submission" date="2016-03" db="EMBL/GenBank/DDBJ databases">
        <authorList>
            <person name="Ploux O."/>
        </authorList>
    </citation>
    <scope>NUCLEOTIDE SEQUENCE [LARGE SCALE GENOMIC DNA]</scope>
    <source>
        <strain evidence="1 2">R-45370</strain>
    </source>
</reference>
<name>A0A177NT99_9GAMM</name>
<dbReference type="GO" id="GO:0032259">
    <property type="term" value="P:methylation"/>
    <property type="evidence" value="ECO:0007669"/>
    <property type="project" value="UniProtKB-KW"/>
</dbReference>
<dbReference type="RefSeq" id="WP_066976607.1">
    <property type="nucleotide sequence ID" value="NZ_LUUI01000014.1"/>
</dbReference>
<proteinExistence type="predicted"/>
<dbReference type="OrthoDB" id="5563826at2"/>
<dbReference type="PANTHER" id="PTHR20974:SF0">
    <property type="entry name" value="UPF0585 PROTEIN CG18661"/>
    <property type="match status" value="1"/>
</dbReference>
<dbReference type="PANTHER" id="PTHR20974">
    <property type="entry name" value="UPF0585 PROTEIN CG18661"/>
    <property type="match status" value="1"/>
</dbReference>
<dbReference type="GO" id="GO:0008168">
    <property type="term" value="F:methyltransferase activity"/>
    <property type="evidence" value="ECO:0007669"/>
    <property type="project" value="UniProtKB-KW"/>
</dbReference>
<accession>A0A177NT99</accession>
<organism evidence="1 2">
    <name type="scientific">Methylomonas lenta</name>
    <dbReference type="NCBI Taxonomy" id="980561"/>
    <lineage>
        <taxon>Bacteria</taxon>
        <taxon>Pseudomonadati</taxon>
        <taxon>Pseudomonadota</taxon>
        <taxon>Gammaproteobacteria</taxon>
        <taxon>Methylococcales</taxon>
        <taxon>Methylococcaceae</taxon>
        <taxon>Methylomonas</taxon>
    </lineage>
</organism>
<gene>
    <name evidence="1" type="ORF">A1359_19470</name>
</gene>
<keyword evidence="1" id="KW-0808">Transferase</keyword>
<comment type="caution">
    <text evidence="1">The sequence shown here is derived from an EMBL/GenBank/DDBJ whole genome shotgun (WGS) entry which is preliminary data.</text>
</comment>
<evidence type="ECO:0000313" key="1">
    <source>
        <dbReference type="EMBL" id="OAI21297.1"/>
    </source>
</evidence>
<evidence type="ECO:0000313" key="2">
    <source>
        <dbReference type="Proteomes" id="UP000078476"/>
    </source>
</evidence>
<dbReference type="InterPro" id="IPR010342">
    <property type="entry name" value="DUF938"/>
</dbReference>
<keyword evidence="2" id="KW-1185">Reference proteome</keyword>
<dbReference type="STRING" id="980561.A1359_19470"/>
<dbReference type="AlphaFoldDB" id="A0A177NT99"/>